<name>A0ABD3QMG7_9STRA</name>
<accession>A0ABD3QMG7</accession>
<dbReference type="Proteomes" id="UP001530400">
    <property type="component" value="Unassembled WGS sequence"/>
</dbReference>
<comment type="cofactor">
    <cofactor evidence="1">
        <name>a divalent metal cation</name>
        <dbReference type="ChEBI" id="CHEBI:60240"/>
    </cofactor>
</comment>
<evidence type="ECO:0000256" key="1">
    <source>
        <dbReference type="ARBA" id="ARBA00001968"/>
    </source>
</evidence>
<keyword evidence="5" id="KW-1185">Reference proteome</keyword>
<reference evidence="4 5" key="1">
    <citation type="submission" date="2024-10" db="EMBL/GenBank/DDBJ databases">
        <title>Updated reference genomes for cyclostephanoid diatoms.</title>
        <authorList>
            <person name="Roberts W.R."/>
            <person name="Alverson A.J."/>
        </authorList>
    </citation>
    <scope>NUCLEOTIDE SEQUENCE [LARGE SCALE GENOMIC DNA]</scope>
    <source>
        <strain evidence="4 5">AJA010-31</strain>
    </source>
</reference>
<dbReference type="AlphaFoldDB" id="A0ABD3QMG7"/>
<evidence type="ECO:0000313" key="4">
    <source>
        <dbReference type="EMBL" id="KAL3801597.1"/>
    </source>
</evidence>
<dbReference type="Pfam" id="PF13359">
    <property type="entry name" value="DDE_Tnp_4"/>
    <property type="match status" value="1"/>
</dbReference>
<dbReference type="InterPro" id="IPR027806">
    <property type="entry name" value="HARBI1_dom"/>
</dbReference>
<protein>
    <recommendedName>
        <fullName evidence="3">DDE Tnp4 domain-containing protein</fullName>
    </recommendedName>
</protein>
<feature type="domain" description="DDE Tnp4" evidence="3">
    <location>
        <begin position="8"/>
        <end position="106"/>
    </location>
</feature>
<evidence type="ECO:0000256" key="2">
    <source>
        <dbReference type="ARBA" id="ARBA00022723"/>
    </source>
</evidence>
<evidence type="ECO:0000313" key="5">
    <source>
        <dbReference type="Proteomes" id="UP001530400"/>
    </source>
</evidence>
<dbReference type="GO" id="GO:0046872">
    <property type="term" value="F:metal ion binding"/>
    <property type="evidence" value="ECO:0007669"/>
    <property type="project" value="UniProtKB-KW"/>
</dbReference>
<dbReference type="EMBL" id="JALLPJ020000130">
    <property type="protein sequence ID" value="KAL3801597.1"/>
    <property type="molecule type" value="Genomic_DNA"/>
</dbReference>
<sequence length="173" mass="19882">MTDEFRLNPSAKWFDHKKGCAGLKFEFAMATRRPAIIWMRGPYPASVHDITIFRGGPAKEKEDTWDKYSLHFATKHLSGGAKGIGDDGYKGEPDTVLTWQQGQSKELREFLSRGKNREETPHSRFKSWNILENRFCHGHGTHERMELHGHVMSAIAVITQFDFENGHPPFEVR</sequence>
<comment type="caution">
    <text evidence="4">The sequence shown here is derived from an EMBL/GenBank/DDBJ whole genome shotgun (WGS) entry which is preliminary data.</text>
</comment>
<keyword evidence="2" id="KW-0479">Metal-binding</keyword>
<organism evidence="4 5">
    <name type="scientific">Cyclotella atomus</name>
    <dbReference type="NCBI Taxonomy" id="382360"/>
    <lineage>
        <taxon>Eukaryota</taxon>
        <taxon>Sar</taxon>
        <taxon>Stramenopiles</taxon>
        <taxon>Ochrophyta</taxon>
        <taxon>Bacillariophyta</taxon>
        <taxon>Coscinodiscophyceae</taxon>
        <taxon>Thalassiosirophycidae</taxon>
        <taxon>Stephanodiscales</taxon>
        <taxon>Stephanodiscaceae</taxon>
        <taxon>Cyclotella</taxon>
    </lineage>
</organism>
<gene>
    <name evidence="4" type="ORF">ACHAWO_010251</name>
</gene>
<proteinExistence type="predicted"/>
<evidence type="ECO:0000259" key="3">
    <source>
        <dbReference type="Pfam" id="PF13359"/>
    </source>
</evidence>